<dbReference type="SUPFAM" id="SSF53335">
    <property type="entry name" value="S-adenosyl-L-methionine-dependent methyltransferases"/>
    <property type="match status" value="1"/>
</dbReference>
<dbReference type="InterPro" id="IPR029063">
    <property type="entry name" value="SAM-dependent_MTases_sf"/>
</dbReference>
<dbReference type="EMBL" id="JAUSSK010000001">
    <property type="protein sequence ID" value="MDQ0008784.1"/>
    <property type="molecule type" value="Genomic_DNA"/>
</dbReference>
<keyword evidence="1" id="KW-0808">Transferase</keyword>
<gene>
    <name evidence="1" type="ORF">J2T07_000943</name>
</gene>
<name>A0ABT9SW79_9GAMM</name>
<dbReference type="GO" id="GO:0008168">
    <property type="term" value="F:methyltransferase activity"/>
    <property type="evidence" value="ECO:0007669"/>
    <property type="project" value="UniProtKB-KW"/>
</dbReference>
<evidence type="ECO:0000313" key="2">
    <source>
        <dbReference type="Proteomes" id="UP001237737"/>
    </source>
</evidence>
<dbReference type="Gene3D" id="3.40.50.150">
    <property type="entry name" value="Vaccinia Virus protein VP39"/>
    <property type="match status" value="1"/>
</dbReference>
<reference evidence="1 2" key="1">
    <citation type="submission" date="2023-07" db="EMBL/GenBank/DDBJ databases">
        <title>Sorghum-associated microbial communities from plants grown in Nebraska, USA.</title>
        <authorList>
            <person name="Schachtman D."/>
        </authorList>
    </citation>
    <scope>NUCLEOTIDE SEQUENCE [LARGE SCALE GENOMIC DNA]</scope>
    <source>
        <strain evidence="1 2">CC60</strain>
    </source>
</reference>
<sequence>MSMKHATNDQILPFWQTRYGLATAVTVNNAVARSLQLYGEWAEHEAMLLSGLIEEGQTVLEFGGDFAAHALWMAQAVGPPGQVHVAEPRRIHFQQVCANVAINGLDNVFTHAVWLGRGKGLSSLGSLLPGTRKDADEKVRMATVDSLRLEALHLLKVNQPNALVDVLAGATETLRTHRPLIYARLSGMDTAEAEVAAIKALGYRAWSHVPYLYNADNHAGIDANIFPGLVQQNVIAAPADSRFEFAERLEL</sequence>
<dbReference type="Proteomes" id="UP001237737">
    <property type="component" value="Unassembled WGS sequence"/>
</dbReference>
<dbReference type="GO" id="GO:0032259">
    <property type="term" value="P:methylation"/>
    <property type="evidence" value="ECO:0007669"/>
    <property type="project" value="UniProtKB-KW"/>
</dbReference>
<dbReference type="RefSeq" id="WP_306847695.1">
    <property type="nucleotide sequence ID" value="NZ_JAUSSK010000001.1"/>
</dbReference>
<proteinExistence type="predicted"/>
<keyword evidence="1" id="KW-0489">Methyltransferase</keyword>
<protein>
    <submittedName>
        <fullName evidence="1">FkbM family methyltransferase</fullName>
    </submittedName>
</protein>
<comment type="caution">
    <text evidence="1">The sequence shown here is derived from an EMBL/GenBank/DDBJ whole genome shotgun (WGS) entry which is preliminary data.</text>
</comment>
<keyword evidence="2" id="KW-1185">Reference proteome</keyword>
<accession>A0ABT9SW79</accession>
<evidence type="ECO:0000313" key="1">
    <source>
        <dbReference type="EMBL" id="MDQ0008784.1"/>
    </source>
</evidence>
<organism evidence="1 2">
    <name type="scientific">Luteibacter jiangsuensis</name>
    <dbReference type="NCBI Taxonomy" id="637577"/>
    <lineage>
        <taxon>Bacteria</taxon>
        <taxon>Pseudomonadati</taxon>
        <taxon>Pseudomonadota</taxon>
        <taxon>Gammaproteobacteria</taxon>
        <taxon>Lysobacterales</taxon>
        <taxon>Rhodanobacteraceae</taxon>
        <taxon>Luteibacter</taxon>
    </lineage>
</organism>